<evidence type="ECO:0000256" key="5">
    <source>
        <dbReference type="ARBA" id="ARBA00023239"/>
    </source>
</evidence>
<name>A0AAQ3KPZ6_9LILI</name>
<sequence>MAFQVLSALFALLILQAIAAASAQEFSYDPTSPFGPANWGGTCASGQQQSPISIETSNIVNQNLGCLQNDYTQSQASLVIEGHAVRVNWNTSPGSLTIDGKTYNLQQCHWHSPSEHHLDGRRYALELHMVHTISASEVAVVAVLYDLGGPNDFFLDKLVNGLNELKTKVSVDLGNLEPPLIGAGEPYFRYSGSLTTPPCSQTVTWTVMQKVQRISNDQLNSLRAPANDKDNARPIQAINGRTVSLSQSC</sequence>
<dbReference type="PANTHER" id="PTHR18952">
    <property type="entry name" value="CARBONIC ANHYDRASE"/>
    <property type="match status" value="1"/>
</dbReference>
<keyword evidence="6" id="KW-0732">Signal</keyword>
<dbReference type="SMART" id="SM01057">
    <property type="entry name" value="Carb_anhydrase"/>
    <property type="match status" value="1"/>
</dbReference>
<evidence type="ECO:0000256" key="4">
    <source>
        <dbReference type="ARBA" id="ARBA00022833"/>
    </source>
</evidence>
<keyword evidence="3 6" id="KW-0479">Metal-binding</keyword>
<dbReference type="Proteomes" id="UP001327560">
    <property type="component" value="Chromosome 6"/>
</dbReference>
<dbReference type="GO" id="GO:0006730">
    <property type="term" value="P:one-carbon metabolic process"/>
    <property type="evidence" value="ECO:0007669"/>
    <property type="project" value="TreeGrafter"/>
</dbReference>
<protein>
    <recommendedName>
        <fullName evidence="2 6">Carbonic anhydrase</fullName>
        <ecNumber evidence="2 6">4.2.1.1</ecNumber>
    </recommendedName>
</protein>
<evidence type="ECO:0000256" key="2">
    <source>
        <dbReference type="ARBA" id="ARBA00012925"/>
    </source>
</evidence>
<dbReference type="GO" id="GO:0008270">
    <property type="term" value="F:zinc ion binding"/>
    <property type="evidence" value="ECO:0007669"/>
    <property type="project" value="UniProtKB-UniRule"/>
</dbReference>
<comment type="cofactor">
    <cofactor evidence="1 6">
        <name>Zn(2+)</name>
        <dbReference type="ChEBI" id="CHEBI:29105"/>
    </cofactor>
</comment>
<comment type="catalytic activity">
    <reaction evidence="6">
        <text>hydrogencarbonate + H(+) = CO2 + H2O</text>
        <dbReference type="Rhea" id="RHEA:10748"/>
        <dbReference type="ChEBI" id="CHEBI:15377"/>
        <dbReference type="ChEBI" id="CHEBI:15378"/>
        <dbReference type="ChEBI" id="CHEBI:16526"/>
        <dbReference type="ChEBI" id="CHEBI:17544"/>
        <dbReference type="EC" id="4.2.1.1"/>
    </reaction>
</comment>
<feature type="domain" description="Alpha-carbonic anhydrase" evidence="7">
    <location>
        <begin position="24"/>
        <end position="247"/>
    </location>
</feature>
<dbReference type="EMBL" id="CP136895">
    <property type="protein sequence ID" value="WOL09836.1"/>
    <property type="molecule type" value="Genomic_DNA"/>
</dbReference>
<keyword evidence="4 6" id="KW-0862">Zinc</keyword>
<dbReference type="PROSITE" id="PS00162">
    <property type="entry name" value="ALPHA_CA_1"/>
    <property type="match status" value="1"/>
</dbReference>
<dbReference type="Pfam" id="PF00194">
    <property type="entry name" value="Carb_anhydrase"/>
    <property type="match status" value="1"/>
</dbReference>
<evidence type="ECO:0000256" key="1">
    <source>
        <dbReference type="ARBA" id="ARBA00001947"/>
    </source>
</evidence>
<gene>
    <name evidence="8" type="ORF">Cni_G18589</name>
</gene>
<comment type="similarity">
    <text evidence="6">Belongs to the alpha-carbonic anhydrase family.</text>
</comment>
<feature type="signal peptide" evidence="6">
    <location>
        <begin position="1"/>
        <end position="23"/>
    </location>
</feature>
<dbReference type="InterPro" id="IPR041891">
    <property type="entry name" value="Alpha_CA_prokaryot-like"/>
</dbReference>
<dbReference type="InterPro" id="IPR018338">
    <property type="entry name" value="Carbonic_anhydrase_a-class_CS"/>
</dbReference>
<dbReference type="EC" id="4.2.1.1" evidence="2 6"/>
<dbReference type="InterPro" id="IPR023561">
    <property type="entry name" value="Carbonic_anhydrase_a-class"/>
</dbReference>
<reference evidence="8 9" key="1">
    <citation type="submission" date="2023-10" db="EMBL/GenBank/DDBJ databases">
        <title>Chromosome-scale genome assembly provides insights into flower coloration mechanisms of Canna indica.</title>
        <authorList>
            <person name="Li C."/>
        </authorList>
    </citation>
    <scope>NUCLEOTIDE SEQUENCE [LARGE SCALE GENOMIC DNA]</scope>
    <source>
        <tissue evidence="8">Flower</tissue>
    </source>
</reference>
<dbReference type="InterPro" id="IPR036398">
    <property type="entry name" value="CA_dom_sf"/>
</dbReference>
<feature type="chain" id="PRO_5042670482" description="Carbonic anhydrase" evidence="6">
    <location>
        <begin position="24"/>
        <end position="249"/>
    </location>
</feature>
<dbReference type="InterPro" id="IPR001148">
    <property type="entry name" value="CA_dom"/>
</dbReference>
<keyword evidence="5 6" id="KW-0456">Lyase</keyword>
<dbReference type="SUPFAM" id="SSF51069">
    <property type="entry name" value="Carbonic anhydrase"/>
    <property type="match status" value="1"/>
</dbReference>
<dbReference type="PANTHER" id="PTHR18952:SF253">
    <property type="entry name" value="OS08G0470200 PROTEIN"/>
    <property type="match status" value="1"/>
</dbReference>
<dbReference type="PROSITE" id="PS51144">
    <property type="entry name" value="ALPHA_CA_2"/>
    <property type="match status" value="1"/>
</dbReference>
<accession>A0AAQ3KPZ6</accession>
<organism evidence="8 9">
    <name type="scientific">Canna indica</name>
    <name type="common">Indian-shot</name>
    <dbReference type="NCBI Taxonomy" id="4628"/>
    <lineage>
        <taxon>Eukaryota</taxon>
        <taxon>Viridiplantae</taxon>
        <taxon>Streptophyta</taxon>
        <taxon>Embryophyta</taxon>
        <taxon>Tracheophyta</taxon>
        <taxon>Spermatophyta</taxon>
        <taxon>Magnoliopsida</taxon>
        <taxon>Liliopsida</taxon>
        <taxon>Zingiberales</taxon>
        <taxon>Cannaceae</taxon>
        <taxon>Canna</taxon>
    </lineage>
</organism>
<evidence type="ECO:0000256" key="3">
    <source>
        <dbReference type="ARBA" id="ARBA00022723"/>
    </source>
</evidence>
<dbReference type="AlphaFoldDB" id="A0AAQ3KPZ6"/>
<evidence type="ECO:0000313" key="9">
    <source>
        <dbReference type="Proteomes" id="UP001327560"/>
    </source>
</evidence>
<proteinExistence type="inferred from homology"/>
<evidence type="ECO:0000256" key="6">
    <source>
        <dbReference type="RuleBase" id="RU367011"/>
    </source>
</evidence>
<evidence type="ECO:0000259" key="7">
    <source>
        <dbReference type="PROSITE" id="PS51144"/>
    </source>
</evidence>
<dbReference type="GO" id="GO:0004089">
    <property type="term" value="F:carbonate dehydratase activity"/>
    <property type="evidence" value="ECO:0007669"/>
    <property type="project" value="UniProtKB-UniRule"/>
</dbReference>
<comment type="function">
    <text evidence="6">Reversible hydration of carbon dioxide.</text>
</comment>
<dbReference type="Gene3D" id="3.10.200.10">
    <property type="entry name" value="Alpha carbonic anhydrase"/>
    <property type="match status" value="1"/>
</dbReference>
<dbReference type="CDD" id="cd03124">
    <property type="entry name" value="alpha_CA_prokaryotic_like"/>
    <property type="match status" value="1"/>
</dbReference>
<keyword evidence="9" id="KW-1185">Reference proteome</keyword>
<evidence type="ECO:0000313" key="8">
    <source>
        <dbReference type="EMBL" id="WOL09836.1"/>
    </source>
</evidence>